<evidence type="ECO:0000313" key="1">
    <source>
        <dbReference type="EMBL" id="WXB20276.1"/>
    </source>
</evidence>
<accession>A0ABZ2MCQ5</accession>
<dbReference type="Pfam" id="PF05610">
    <property type="entry name" value="DUF779"/>
    <property type="match status" value="1"/>
</dbReference>
<dbReference type="PIRSF" id="PIRSF009151">
    <property type="entry name" value="DUF779"/>
    <property type="match status" value="1"/>
</dbReference>
<protein>
    <submittedName>
        <fullName evidence="1">DUF779 domain-containing protein</fullName>
    </submittedName>
</protein>
<name>A0ABZ2MCQ5_9BACT</name>
<dbReference type="RefSeq" id="WP_394829878.1">
    <property type="nucleotide sequence ID" value="NZ_CP089984.1"/>
</dbReference>
<sequence>MLIPRVLATEAALALIASLRDAHGPLLFHQSGGCCDGSSPMCYPVGEFRIGVNDVYLGEIGGCSFYMGGKQFDYWQHTQLTLDVVPGRGSGFSLEAPRGVRFMVRSRVFAEHELRSLPVLRRGPQE</sequence>
<reference evidence="1 2" key="1">
    <citation type="submission" date="2021-12" db="EMBL/GenBank/DDBJ databases">
        <title>Discovery of the Pendulisporaceae a myxobacterial family with distinct sporulation behavior and unique specialized metabolism.</title>
        <authorList>
            <person name="Garcia R."/>
            <person name="Popoff A."/>
            <person name="Bader C.D."/>
            <person name="Loehr J."/>
            <person name="Walesch S."/>
            <person name="Walt C."/>
            <person name="Boldt J."/>
            <person name="Bunk B."/>
            <person name="Haeckl F.J.F.P.J."/>
            <person name="Gunesch A.P."/>
            <person name="Birkelbach J."/>
            <person name="Nuebel U."/>
            <person name="Pietschmann T."/>
            <person name="Bach T."/>
            <person name="Mueller R."/>
        </authorList>
    </citation>
    <scope>NUCLEOTIDE SEQUENCE [LARGE SCALE GENOMIC DNA]</scope>
    <source>
        <strain evidence="1 2">MSr11954</strain>
    </source>
</reference>
<keyword evidence="2" id="KW-1185">Reference proteome</keyword>
<gene>
    <name evidence="1" type="ORF">LZC94_31105</name>
</gene>
<dbReference type="EMBL" id="CP089984">
    <property type="protein sequence ID" value="WXB20276.1"/>
    <property type="molecule type" value="Genomic_DNA"/>
</dbReference>
<dbReference type="Proteomes" id="UP001370348">
    <property type="component" value="Chromosome"/>
</dbReference>
<proteinExistence type="predicted"/>
<evidence type="ECO:0000313" key="2">
    <source>
        <dbReference type="Proteomes" id="UP001370348"/>
    </source>
</evidence>
<organism evidence="1 2">
    <name type="scientific">Pendulispora albinea</name>
    <dbReference type="NCBI Taxonomy" id="2741071"/>
    <lineage>
        <taxon>Bacteria</taxon>
        <taxon>Pseudomonadati</taxon>
        <taxon>Myxococcota</taxon>
        <taxon>Myxococcia</taxon>
        <taxon>Myxococcales</taxon>
        <taxon>Sorangiineae</taxon>
        <taxon>Pendulisporaceae</taxon>
        <taxon>Pendulispora</taxon>
    </lineage>
</organism>
<dbReference type="InterPro" id="IPR008497">
    <property type="entry name" value="DUF779"/>
</dbReference>